<proteinExistence type="predicted"/>
<reference evidence="2" key="1">
    <citation type="submission" date="2022-11" db="UniProtKB">
        <authorList>
            <consortium name="WormBaseParasite"/>
        </authorList>
    </citation>
    <scope>IDENTIFICATION</scope>
</reference>
<dbReference type="WBParaSite" id="PS1159_v2.g22961.t1">
    <property type="protein sequence ID" value="PS1159_v2.g22961.t1"/>
    <property type="gene ID" value="PS1159_v2.g22961"/>
</dbReference>
<protein>
    <submittedName>
        <fullName evidence="2">Uncharacterized protein</fullName>
    </submittedName>
</protein>
<evidence type="ECO:0000313" key="2">
    <source>
        <dbReference type="WBParaSite" id="PS1159_v2.g22961.t1"/>
    </source>
</evidence>
<name>A0AC35G182_9BILA</name>
<dbReference type="Proteomes" id="UP000887580">
    <property type="component" value="Unplaced"/>
</dbReference>
<organism evidence="1 2">
    <name type="scientific">Panagrolaimus sp. PS1159</name>
    <dbReference type="NCBI Taxonomy" id="55785"/>
    <lineage>
        <taxon>Eukaryota</taxon>
        <taxon>Metazoa</taxon>
        <taxon>Ecdysozoa</taxon>
        <taxon>Nematoda</taxon>
        <taxon>Chromadorea</taxon>
        <taxon>Rhabditida</taxon>
        <taxon>Tylenchina</taxon>
        <taxon>Panagrolaimomorpha</taxon>
        <taxon>Panagrolaimoidea</taxon>
        <taxon>Panagrolaimidae</taxon>
        <taxon>Panagrolaimus</taxon>
    </lineage>
</organism>
<sequence length="385" mass="43555">MIKYSKGCNLWKKSTKPFYYENEEALSLHIKAYENSVNDLSVSFDGEKNSVTKEKKITKQNLVDLISVIKNPFEFPRQQENDQMKEAETAYFKANQLLINPNLVQRNQTSSRVAPALTAISKPSEIDSKDAIPDESDQRVDVKLAFEFSNVPRNHLSAFENMANEGALELLKILSKEPPKSVKCLTKGYRDNSSSPNSAKTSYPRLPTIEEAPGNEEIPDSLNGDENEKAKKPIPLKREKPVPLKRGMRGNESMLNESHLSEIPIKKEDAAALVSKMHIAGVQSPGYKLSHHKILDPLKHSPAEISMLKRHENLKRVLAAPRVMPQPEAGEKAELSKDDKLEIPTERQQIPEHNKAVLPTHEKKGEYQKSSTFDQIHHLTEYFFL</sequence>
<accession>A0AC35G182</accession>
<evidence type="ECO:0000313" key="1">
    <source>
        <dbReference type="Proteomes" id="UP000887580"/>
    </source>
</evidence>